<reference evidence="4 5" key="1">
    <citation type="submission" date="2021-07" db="EMBL/GenBank/DDBJ databases">
        <authorList>
            <person name="Imarazene B."/>
            <person name="Zahm M."/>
            <person name="Klopp C."/>
            <person name="Cabau C."/>
            <person name="Beille S."/>
            <person name="Jouanno E."/>
            <person name="Castinel A."/>
            <person name="Lluch J."/>
            <person name="Gil L."/>
            <person name="Kuchtly C."/>
            <person name="Lopez Roques C."/>
            <person name="Donnadieu C."/>
            <person name="Parrinello H."/>
            <person name="Journot L."/>
            <person name="Du K."/>
            <person name="Schartl M."/>
            <person name="Retaux S."/>
            <person name="Guiguen Y."/>
        </authorList>
    </citation>
    <scope>NUCLEOTIDE SEQUENCE [LARGE SCALE GENOMIC DNA]</scope>
    <source>
        <strain evidence="4">Pach_M1</strain>
        <tissue evidence="4">Testis</tissue>
    </source>
</reference>
<keyword evidence="1" id="KW-0479">Metal-binding</keyword>
<dbReference type="EMBL" id="JAICCE010000004">
    <property type="protein sequence ID" value="KAG9278759.1"/>
    <property type="molecule type" value="Genomic_DNA"/>
</dbReference>
<dbReference type="Pfam" id="PF25479">
    <property type="entry name" value="Vts1"/>
    <property type="match status" value="1"/>
</dbReference>
<feature type="region of interest" description="Disordered" evidence="2">
    <location>
        <begin position="472"/>
        <end position="588"/>
    </location>
</feature>
<dbReference type="PANTHER" id="PTHR46939:SF1">
    <property type="entry name" value="ZINC FINGER CCHC DOMAIN-CONTAINING PROTEIN 2"/>
    <property type="match status" value="1"/>
</dbReference>
<feature type="region of interest" description="Disordered" evidence="2">
    <location>
        <begin position="701"/>
        <end position="837"/>
    </location>
</feature>
<dbReference type="InterPro" id="IPR036875">
    <property type="entry name" value="Znf_CCHC_sf"/>
</dbReference>
<feature type="compositionally biased region" description="Low complexity" evidence="2">
    <location>
        <begin position="542"/>
        <end position="554"/>
    </location>
</feature>
<feature type="region of interest" description="Disordered" evidence="2">
    <location>
        <begin position="419"/>
        <end position="457"/>
    </location>
</feature>
<evidence type="ECO:0000259" key="3">
    <source>
        <dbReference type="PROSITE" id="PS50158"/>
    </source>
</evidence>
<keyword evidence="1" id="KW-0862">Zinc</keyword>
<sequence>MLKMRLPARAAAVAAGEGGDAAGGERREGVERCSGCPLQQLDKEAVFEWFGLRLSPARRVELMCGLLHMCQPLELRFLGCCLEDLARKDFHVLRDFEARANSPADLAQLTDVADPVVLSRLLVCLSLLGSKNRECAAVLYRTLGSVDALHSGLHAGPRRCEGGLEEAAEPVVTLEQLGLLFTMASLHPAFTFHQREVVRAQLENVEALMEERRTSSSSSKTQTLQNEFSQPDYLCSHTEGRRTWPSCSGAVQHHNNMPQRQVVHIEKIVLKNISLGGDCRQYNFEVTWSDSSSTAVIKSERELQDFLLKVCKDESGTRLEQGIVGIVGVLSQVEGEHRELEGTLREMFLSIPQEFLQLCQVSGFLLPDASPLHCSRCNSTPGARTRQPASHFSEDCSETSSLEEDVDAYGVSCPRNLTHSARHTGHGKQQSELSQWDSSRRSGHSELNGEVKGWRRSSQQCGVESQQECENSAMCTSTQNCTEERNTLKNKPRPAGKRDRSRRTTTGKSSSVANGIQRAPAVQMINQTTCKATGQETYGETSSESSNSVPSSPVHHQRSLETQDTESQSDNSTQEPANKPHLSKSVGRKAVAMVNPLVSDLERPCPDVPHSSAVVELALSSCLPYALQYSPAHRDAGKPGENKLTITIPLTQQNHRSTRHTAATAAATATRDPAETTAVPQPQQLPMGAISVLSPAQCPLQPACPDLTQPQPQTQAPPTITSSPVGKIKPTGPPLIPHTTSCHGPVPPATHTHSTSQSETPTSYINSGNSCTGPGTPLPPQTQPSVQQPPQQQPQQQSSCNTCGCRGSCGGSGAHQSTNQSPNFFLPPHTARQIFGPPPPFFHLPPSLCSTTTFPSQAHQSNGTPHLPFYAHTSPTAAFAGSALLHAHSDHLLATQPGYALPQLGPFGRLYPPLFPPVGVVPGAAGLKKGGAVSCYNCGMSGHYAQECKQPSMDAGQPGNGRVWR</sequence>
<evidence type="ECO:0000313" key="5">
    <source>
        <dbReference type="Proteomes" id="UP000752171"/>
    </source>
</evidence>
<feature type="compositionally biased region" description="Low complexity" evidence="2">
    <location>
        <begin position="708"/>
        <end position="721"/>
    </location>
</feature>
<dbReference type="InterPro" id="IPR057327">
    <property type="entry name" value="Vts1_dom"/>
</dbReference>
<keyword evidence="1" id="KW-0863">Zinc-finger</keyword>
<evidence type="ECO:0000256" key="1">
    <source>
        <dbReference type="PROSITE-ProRule" id="PRU00047"/>
    </source>
</evidence>
<name>A0A8T2M3Y9_ASTMX</name>
<dbReference type="OrthoDB" id="6361509at2759"/>
<feature type="compositionally biased region" description="Polar residues" evidence="2">
    <location>
        <begin position="472"/>
        <end position="481"/>
    </location>
</feature>
<organism evidence="4 5">
    <name type="scientific">Astyanax mexicanus</name>
    <name type="common">Blind cave fish</name>
    <name type="synonym">Astyanax fasciatus mexicanus</name>
    <dbReference type="NCBI Taxonomy" id="7994"/>
    <lineage>
        <taxon>Eukaryota</taxon>
        <taxon>Metazoa</taxon>
        <taxon>Chordata</taxon>
        <taxon>Craniata</taxon>
        <taxon>Vertebrata</taxon>
        <taxon>Euteleostomi</taxon>
        <taxon>Actinopterygii</taxon>
        <taxon>Neopterygii</taxon>
        <taxon>Teleostei</taxon>
        <taxon>Ostariophysi</taxon>
        <taxon>Characiformes</taxon>
        <taxon>Characoidei</taxon>
        <taxon>Acestrorhamphidae</taxon>
        <taxon>Acestrorhamphinae</taxon>
        <taxon>Astyanax</taxon>
    </lineage>
</organism>
<feature type="compositionally biased region" description="Polar residues" evidence="2">
    <location>
        <begin position="751"/>
        <end position="771"/>
    </location>
</feature>
<feature type="compositionally biased region" description="Low complexity" evidence="2">
    <location>
        <begin position="783"/>
        <end position="805"/>
    </location>
</feature>
<dbReference type="GO" id="GO:0008270">
    <property type="term" value="F:zinc ion binding"/>
    <property type="evidence" value="ECO:0007669"/>
    <property type="project" value="UniProtKB-KW"/>
</dbReference>
<dbReference type="Pfam" id="PF00098">
    <property type="entry name" value="zf-CCHC"/>
    <property type="match status" value="1"/>
</dbReference>
<feature type="compositionally biased region" description="Polar residues" evidence="2">
    <location>
        <begin position="378"/>
        <end position="390"/>
    </location>
</feature>
<dbReference type="SMART" id="SM00343">
    <property type="entry name" value="ZnF_C2HC"/>
    <property type="match status" value="1"/>
</dbReference>
<feature type="domain" description="CCHC-type" evidence="3">
    <location>
        <begin position="935"/>
        <end position="950"/>
    </location>
</feature>
<dbReference type="Pfam" id="PF26034">
    <property type="entry name" value="PHAT_SMAUG"/>
    <property type="match status" value="1"/>
</dbReference>
<dbReference type="InterPro" id="IPR058599">
    <property type="entry name" value="PHAT_Smg/ZCCHC2-like"/>
</dbReference>
<feature type="region of interest" description="Disordered" evidence="2">
    <location>
        <begin position="378"/>
        <end position="397"/>
    </location>
</feature>
<dbReference type="AlphaFoldDB" id="A0A8T2M3Y9"/>
<gene>
    <name evidence="4" type="primary">ZCCHC2</name>
    <name evidence="4" type="ORF">AMEX_G6678</name>
</gene>
<dbReference type="Gene3D" id="4.10.60.10">
    <property type="entry name" value="Zinc finger, CCHC-type"/>
    <property type="match status" value="1"/>
</dbReference>
<feature type="compositionally biased region" description="Basic residues" evidence="2">
    <location>
        <begin position="488"/>
        <end position="505"/>
    </location>
</feature>
<feature type="compositionally biased region" description="Polar residues" evidence="2">
    <location>
        <begin position="560"/>
        <end position="576"/>
    </location>
</feature>
<dbReference type="PROSITE" id="PS50158">
    <property type="entry name" value="ZF_CCHC"/>
    <property type="match status" value="1"/>
</dbReference>
<feature type="compositionally biased region" description="Polar residues" evidence="2">
    <location>
        <begin position="814"/>
        <end position="823"/>
    </location>
</feature>
<comment type="caution">
    <text evidence="4">The sequence shown here is derived from an EMBL/GenBank/DDBJ whole genome shotgun (WGS) entry which is preliminary data.</text>
</comment>
<dbReference type="InterPro" id="IPR001878">
    <property type="entry name" value="Znf_CCHC"/>
</dbReference>
<protein>
    <submittedName>
        <fullName evidence="4">Zinc finger CCHC domain-containing protein 2-like isoform X1</fullName>
    </submittedName>
</protein>
<dbReference type="SUPFAM" id="SSF57756">
    <property type="entry name" value="Retrovirus zinc finger-like domains"/>
    <property type="match status" value="1"/>
</dbReference>
<proteinExistence type="predicted"/>
<evidence type="ECO:0000256" key="2">
    <source>
        <dbReference type="SAM" id="MobiDB-lite"/>
    </source>
</evidence>
<dbReference type="InterPro" id="IPR042793">
    <property type="entry name" value="ZCCHC2"/>
</dbReference>
<feature type="compositionally biased region" description="Polar residues" evidence="2">
    <location>
        <begin position="427"/>
        <end position="437"/>
    </location>
</feature>
<dbReference type="PANTHER" id="PTHR46939">
    <property type="entry name" value="ZINC FINGER CCHC DOMAIN-CONTAINING PROTEIN 2"/>
    <property type="match status" value="1"/>
</dbReference>
<dbReference type="GO" id="GO:0003676">
    <property type="term" value="F:nucleic acid binding"/>
    <property type="evidence" value="ECO:0007669"/>
    <property type="project" value="InterPro"/>
</dbReference>
<feature type="compositionally biased region" description="Basic and acidic residues" evidence="2">
    <location>
        <begin position="438"/>
        <end position="453"/>
    </location>
</feature>
<accession>A0A8T2M3Y9</accession>
<dbReference type="Proteomes" id="UP000752171">
    <property type="component" value="Unassembled WGS sequence"/>
</dbReference>
<feature type="compositionally biased region" description="Polar residues" evidence="2">
    <location>
        <begin position="524"/>
        <end position="541"/>
    </location>
</feature>
<evidence type="ECO:0000313" key="4">
    <source>
        <dbReference type="EMBL" id="KAG9278759.1"/>
    </source>
</evidence>